<dbReference type="SUPFAM" id="SSF53756">
    <property type="entry name" value="UDP-Glycosyltransferase/glycogen phosphorylase"/>
    <property type="match status" value="1"/>
</dbReference>
<dbReference type="EMBL" id="LAZR01002947">
    <property type="protein sequence ID" value="KKN23700.1"/>
    <property type="molecule type" value="Genomic_DNA"/>
</dbReference>
<evidence type="ECO:0000313" key="1">
    <source>
        <dbReference type="EMBL" id="KKN23700.1"/>
    </source>
</evidence>
<proteinExistence type="predicted"/>
<comment type="caution">
    <text evidence="1">The sequence shown here is derived from an EMBL/GenBank/DDBJ whole genome shotgun (WGS) entry which is preliminary data.</text>
</comment>
<dbReference type="PANTHER" id="PTHR12526">
    <property type="entry name" value="GLYCOSYLTRANSFERASE"/>
    <property type="match status" value="1"/>
</dbReference>
<dbReference type="AlphaFoldDB" id="A0A0F9NW05"/>
<reference evidence="1" key="1">
    <citation type="journal article" date="2015" name="Nature">
        <title>Complex archaea that bridge the gap between prokaryotes and eukaryotes.</title>
        <authorList>
            <person name="Spang A."/>
            <person name="Saw J.H."/>
            <person name="Jorgensen S.L."/>
            <person name="Zaremba-Niedzwiedzka K."/>
            <person name="Martijn J."/>
            <person name="Lind A.E."/>
            <person name="van Eijk R."/>
            <person name="Schleper C."/>
            <person name="Guy L."/>
            <person name="Ettema T.J."/>
        </authorList>
    </citation>
    <scope>NUCLEOTIDE SEQUENCE</scope>
</reference>
<accession>A0A0F9NW05</accession>
<dbReference type="CDD" id="cd03801">
    <property type="entry name" value="GT4_PimA-like"/>
    <property type="match status" value="1"/>
</dbReference>
<name>A0A0F9NW05_9ZZZZ</name>
<organism evidence="1">
    <name type="scientific">marine sediment metagenome</name>
    <dbReference type="NCBI Taxonomy" id="412755"/>
    <lineage>
        <taxon>unclassified sequences</taxon>
        <taxon>metagenomes</taxon>
        <taxon>ecological metagenomes</taxon>
    </lineage>
</organism>
<evidence type="ECO:0008006" key="2">
    <source>
        <dbReference type="Google" id="ProtNLM"/>
    </source>
</evidence>
<dbReference type="Gene3D" id="3.40.50.2000">
    <property type="entry name" value="Glycogen Phosphorylase B"/>
    <property type="match status" value="1"/>
</dbReference>
<gene>
    <name evidence="1" type="ORF">LCGC14_0902250</name>
</gene>
<dbReference type="Pfam" id="PF13692">
    <property type="entry name" value="Glyco_trans_1_4"/>
    <property type="match status" value="1"/>
</dbReference>
<sequence length="379" mass="44011">MKKVFFEPAGKIHPSQFNLINYPPEGYEFVTSKTPMDGFISNSFIFDNIRLQVLDRLMPLTLAKSYIDKYLRPIPKGIDLLYCYNHISPRKIPYVIHIEWANVIVGRDLKWFNLFKKKVEKELQSELCRKILVWSPEAGQSLNYHFDRLEDKIEVIPPAYPSIPPFKKDWNHTTIIILFMGTTFLGRDYIEKGGDSTLQVFNQLRKKHNNIELIIRAKPPRRVERDIPGVTFYDSHIPRNLMERLYQIADILLNPTHLMHNTVPIEAMAYGIPIVGTSMSNYVEDGKTGLVVHNIERLPYFKNNMLTSETTKRSWLIKQTLKTDPKTIWGLVDATSSLIEDSLLRKTLGTQAKAEVDSGRFSIENRNKKLREIFDEATR</sequence>
<protein>
    <recommendedName>
        <fullName evidence="2">Glycosyl transferase family 1 domain-containing protein</fullName>
    </recommendedName>
</protein>